<dbReference type="SMART" id="SM01019">
    <property type="entry name" value="B3"/>
    <property type="match status" value="1"/>
</dbReference>
<evidence type="ECO:0000256" key="3">
    <source>
        <dbReference type="ARBA" id="ARBA00023125"/>
    </source>
</evidence>
<evidence type="ECO:0000256" key="2">
    <source>
        <dbReference type="ARBA" id="ARBA00023015"/>
    </source>
</evidence>
<dbReference type="EMBL" id="QJKJ01016323">
    <property type="protein sequence ID" value="RDX61146.1"/>
    <property type="molecule type" value="Genomic_DNA"/>
</dbReference>
<accession>A0A371E535</accession>
<dbReference type="InterPro" id="IPR044837">
    <property type="entry name" value="REM16-like"/>
</dbReference>
<keyword evidence="5" id="KW-0539">Nucleus</keyword>
<dbReference type="Proteomes" id="UP000257109">
    <property type="component" value="Unassembled WGS sequence"/>
</dbReference>
<dbReference type="InterPro" id="IPR003340">
    <property type="entry name" value="B3_DNA-bd"/>
</dbReference>
<evidence type="ECO:0000256" key="1">
    <source>
        <dbReference type="ARBA" id="ARBA00004123"/>
    </source>
</evidence>
<comment type="caution">
    <text evidence="7">The sequence shown here is derived from an EMBL/GenBank/DDBJ whole genome shotgun (WGS) entry which is preliminary data.</text>
</comment>
<organism evidence="7 8">
    <name type="scientific">Mucuna pruriens</name>
    <name type="common">Velvet bean</name>
    <name type="synonym">Dolichos pruriens</name>
    <dbReference type="NCBI Taxonomy" id="157652"/>
    <lineage>
        <taxon>Eukaryota</taxon>
        <taxon>Viridiplantae</taxon>
        <taxon>Streptophyta</taxon>
        <taxon>Embryophyta</taxon>
        <taxon>Tracheophyta</taxon>
        <taxon>Spermatophyta</taxon>
        <taxon>Magnoliopsida</taxon>
        <taxon>eudicotyledons</taxon>
        <taxon>Gunneridae</taxon>
        <taxon>Pentapetalae</taxon>
        <taxon>rosids</taxon>
        <taxon>fabids</taxon>
        <taxon>Fabales</taxon>
        <taxon>Fabaceae</taxon>
        <taxon>Papilionoideae</taxon>
        <taxon>50 kb inversion clade</taxon>
        <taxon>NPAAA clade</taxon>
        <taxon>indigoferoid/millettioid clade</taxon>
        <taxon>Phaseoleae</taxon>
        <taxon>Mucuna</taxon>
    </lineage>
</organism>
<dbReference type="SUPFAM" id="SSF101936">
    <property type="entry name" value="DNA-binding pseudobarrel domain"/>
    <property type="match status" value="1"/>
</dbReference>
<gene>
    <name evidence="7" type="ORF">CR513_60651</name>
</gene>
<evidence type="ECO:0000256" key="5">
    <source>
        <dbReference type="ARBA" id="ARBA00023242"/>
    </source>
</evidence>
<comment type="subcellular location">
    <subcellularLocation>
        <location evidence="1">Nucleus</location>
    </subcellularLocation>
</comment>
<reference evidence="7" key="1">
    <citation type="submission" date="2018-05" db="EMBL/GenBank/DDBJ databases">
        <title>Draft genome of Mucuna pruriens seed.</title>
        <authorList>
            <person name="Nnadi N.E."/>
            <person name="Vos R."/>
            <person name="Hasami M.H."/>
            <person name="Devisetty U.K."/>
            <person name="Aguiy J.C."/>
        </authorList>
    </citation>
    <scope>NUCLEOTIDE SEQUENCE [LARGE SCALE GENOMIC DNA]</scope>
    <source>
        <strain evidence="7">JCA_2017</strain>
    </source>
</reference>
<evidence type="ECO:0000256" key="4">
    <source>
        <dbReference type="ARBA" id="ARBA00023163"/>
    </source>
</evidence>
<proteinExistence type="predicted"/>
<protein>
    <submittedName>
        <fullName evidence="7">B3 domain-containing protein</fullName>
    </submittedName>
</protein>
<keyword evidence="3" id="KW-0238">DNA-binding</keyword>
<dbReference type="AlphaFoldDB" id="A0A371E535"/>
<feature type="domain" description="TF-B3" evidence="6">
    <location>
        <begin position="74"/>
        <end position="133"/>
    </location>
</feature>
<keyword evidence="8" id="KW-1185">Reference proteome</keyword>
<keyword evidence="4" id="KW-0804">Transcription</keyword>
<sequence>ASGRVALENGVPLPLLPDPTTNLQWDEIKPLSGKPYSHNVLSPSNLNPRYQMRPSINLRLELPSNSVPTILIHKGKSWDMVYNGQSKLQTFSSTGWKKFAIDSCLKVGDACIFELMESSDKKVIFEVQILRGDIPFKFLENETTIGQSPEMP</sequence>
<evidence type="ECO:0000259" key="6">
    <source>
        <dbReference type="PROSITE" id="PS50863"/>
    </source>
</evidence>
<feature type="non-terminal residue" evidence="7">
    <location>
        <position position="152"/>
    </location>
</feature>
<dbReference type="PANTHER" id="PTHR31391">
    <property type="entry name" value="B3 DOMAIN-CONTAINING PROTEIN OS11G0197600-RELATED"/>
    <property type="match status" value="1"/>
</dbReference>
<dbReference type="OrthoDB" id="638806at2759"/>
<dbReference type="GO" id="GO:0003677">
    <property type="term" value="F:DNA binding"/>
    <property type="evidence" value="ECO:0007669"/>
    <property type="project" value="UniProtKB-KW"/>
</dbReference>
<evidence type="ECO:0000313" key="8">
    <source>
        <dbReference type="Proteomes" id="UP000257109"/>
    </source>
</evidence>
<dbReference type="STRING" id="157652.A0A371E535"/>
<dbReference type="Gene3D" id="2.40.330.10">
    <property type="entry name" value="DNA-binding pseudobarrel domain"/>
    <property type="match status" value="1"/>
</dbReference>
<dbReference type="CDD" id="cd10017">
    <property type="entry name" value="B3_DNA"/>
    <property type="match status" value="1"/>
</dbReference>
<name>A0A371E535_MUCPR</name>
<dbReference type="PANTHER" id="PTHR31391:SF64">
    <property type="entry name" value="B3 DOMAIN-CONTAINING PROTEIN OS06G0112300"/>
    <property type="match status" value="1"/>
</dbReference>
<dbReference type="InterPro" id="IPR015300">
    <property type="entry name" value="DNA-bd_pseudobarrel_sf"/>
</dbReference>
<keyword evidence="2" id="KW-0805">Transcription regulation</keyword>
<dbReference type="GO" id="GO:0005634">
    <property type="term" value="C:nucleus"/>
    <property type="evidence" value="ECO:0007669"/>
    <property type="project" value="UniProtKB-SubCell"/>
</dbReference>
<dbReference type="PROSITE" id="PS50863">
    <property type="entry name" value="B3"/>
    <property type="match status" value="1"/>
</dbReference>
<feature type="non-terminal residue" evidence="7">
    <location>
        <position position="1"/>
    </location>
</feature>
<evidence type="ECO:0000313" key="7">
    <source>
        <dbReference type="EMBL" id="RDX61146.1"/>
    </source>
</evidence>
<dbReference type="Pfam" id="PF02362">
    <property type="entry name" value="B3"/>
    <property type="match status" value="1"/>
</dbReference>